<dbReference type="Proteomes" id="UP000595894">
    <property type="component" value="Chromosome"/>
</dbReference>
<dbReference type="Pfam" id="PF08291">
    <property type="entry name" value="Peptidase_M15_3"/>
    <property type="match status" value="1"/>
</dbReference>
<name>A0A974NTI8_9SPHN</name>
<organism evidence="2 3">
    <name type="scientific">Sphingomonas aliaeris</name>
    <dbReference type="NCBI Taxonomy" id="2759526"/>
    <lineage>
        <taxon>Bacteria</taxon>
        <taxon>Pseudomonadati</taxon>
        <taxon>Pseudomonadota</taxon>
        <taxon>Alphaproteobacteria</taxon>
        <taxon>Sphingomonadales</taxon>
        <taxon>Sphingomonadaceae</taxon>
        <taxon>Sphingomonas</taxon>
    </lineage>
</organism>
<feature type="domain" description="Peptidase M15A C-terminal" evidence="1">
    <location>
        <begin position="14"/>
        <end position="116"/>
    </location>
</feature>
<dbReference type="KEGG" id="sari:H5J25_13905"/>
<sequence>MTTASAGGSIRLSPHFTLAEMTATSHKLPNAPNPDEVKALTALCLNVLEPVRAHFGKAVRVNSGFRSQQVNATVGSKPSSQHRKGQAADIEIEGVSNADLAKWIRDTLPFDQVILENYRKGVAGSGWVHVSWSGTAKRGGSKGVNSVLTMTLGTHGATYTSGINA</sequence>
<protein>
    <submittedName>
        <fullName evidence="2">Peptidase M15</fullName>
    </submittedName>
</protein>
<gene>
    <name evidence="2" type="ORF">H5J25_13905</name>
</gene>
<reference evidence="3" key="1">
    <citation type="submission" date="2020-09" db="EMBL/GenBank/DDBJ databases">
        <title>Sphingomonas sp., a new species isolated from pork steak.</title>
        <authorList>
            <person name="Heidler von Heilborn D."/>
        </authorList>
    </citation>
    <scope>NUCLEOTIDE SEQUENCE [LARGE SCALE GENOMIC DNA]</scope>
</reference>
<dbReference type="Gene3D" id="3.30.1380.10">
    <property type="match status" value="1"/>
</dbReference>
<evidence type="ECO:0000313" key="3">
    <source>
        <dbReference type="Proteomes" id="UP000595894"/>
    </source>
</evidence>
<dbReference type="SUPFAM" id="SSF55166">
    <property type="entry name" value="Hedgehog/DD-peptidase"/>
    <property type="match status" value="1"/>
</dbReference>
<keyword evidence="3" id="KW-1185">Reference proteome</keyword>
<dbReference type="AlphaFoldDB" id="A0A974NTI8"/>
<evidence type="ECO:0000259" key="1">
    <source>
        <dbReference type="Pfam" id="PF08291"/>
    </source>
</evidence>
<dbReference type="InterPro" id="IPR013230">
    <property type="entry name" value="Peptidase_M15A_C"/>
</dbReference>
<proteinExistence type="predicted"/>
<evidence type="ECO:0000313" key="2">
    <source>
        <dbReference type="EMBL" id="QQV76537.1"/>
    </source>
</evidence>
<dbReference type="InterPro" id="IPR009045">
    <property type="entry name" value="Zn_M74/Hedgehog-like"/>
</dbReference>
<dbReference type="EMBL" id="CP061035">
    <property type="protein sequence ID" value="QQV76537.1"/>
    <property type="molecule type" value="Genomic_DNA"/>
</dbReference>
<accession>A0A974NTI8</accession>
<dbReference type="RefSeq" id="WP_202091950.1">
    <property type="nucleotide sequence ID" value="NZ_CP061035.1"/>
</dbReference>